<evidence type="ECO:0000313" key="2">
    <source>
        <dbReference type="Proteomes" id="UP001064048"/>
    </source>
</evidence>
<evidence type="ECO:0000313" key="1">
    <source>
        <dbReference type="EMBL" id="KAI8422722.1"/>
    </source>
</evidence>
<organism evidence="1 2">
    <name type="scientific">Choristoneura fumiferana</name>
    <name type="common">Spruce budworm moth</name>
    <name type="synonym">Archips fumiferana</name>
    <dbReference type="NCBI Taxonomy" id="7141"/>
    <lineage>
        <taxon>Eukaryota</taxon>
        <taxon>Metazoa</taxon>
        <taxon>Ecdysozoa</taxon>
        <taxon>Arthropoda</taxon>
        <taxon>Hexapoda</taxon>
        <taxon>Insecta</taxon>
        <taxon>Pterygota</taxon>
        <taxon>Neoptera</taxon>
        <taxon>Endopterygota</taxon>
        <taxon>Lepidoptera</taxon>
        <taxon>Glossata</taxon>
        <taxon>Ditrysia</taxon>
        <taxon>Tortricoidea</taxon>
        <taxon>Tortricidae</taxon>
        <taxon>Tortricinae</taxon>
        <taxon>Choristoneura</taxon>
    </lineage>
</organism>
<sequence>MAIFGFIILITLLCTSYDLYYSLILKGDPKKASALGKSFSLYTNTRRLLTFNSAPGALECLDGIRALAMMWVIVGHTYSTQLQAPFYNRSDFFSWMVSFPSLWILAAPITVDTFFLLSGLLIVYTSVGKMSQMGLIRNVHLYYLHRLLRMFPVLAAGVLLQATLFNHLSDGPQWGDIVAHKVHKCRRFWWPTLLHIQNYVTPRNQCIAPTWYLAVDVQLHILSPLILFWVLGKKRSAWIALTLAMLISLTASTVYNYLMEFQPAPVIPSRPDPEDQSTYMQYYYVNTLTRCTPFFVGMLYGYLLNIYKGKQINMPKYFVALGWICAIVVSAGIIYSAYPILQTDWYSPFLDGVINSFSRPGWAACLGWMIFACTHGYGGPINWFLSLRMWKYPARISFAMYIFHYPLMHVVNATSVGPTYFSVSAYFFRFLAHMSTALLVGFVVTVFIDSPFSTLIKLVMGGEFEIPRNAFDTDLYENVLDEELCEIQLNYIANNNSMLRATFLDSGLRTPRGILQGNLVDYGNYHECIDISENFEPSVIEGKYCMINVPIVQDDLELPTLPKWPEEWPEFPWPELIPKTKQYRQMVRNIKTVQARTKQYNQMFGTDTDMISVAEDNPLAGQSFRLAVCLPKTCTTKQAIDTLLINTTALGLKFTDEFCRLKNDKPFVPGDYAAMGVFGFIILITILCTGYDIYYTHVLKEDPRKSSTLGKSFSVYNNTRRLLTFNSAPGALECLDGIRALAITRTDEDYIHYMVNYYMNTFTRCTPFFVGLLVGYFLSVYKGKKVVMPKIFVVFGWLCALVVSSGIIYSTYPILQMDWESPFLDGVINSFSRPGWAACLGWMIFACTHGYGGVKKPRDAKLVPKEQVNGVNGEAGVVNSAFVPGSEKYIGKTRL</sequence>
<gene>
    <name evidence="1" type="ORF">MSG28_006487</name>
</gene>
<name>A0ACC0JF51_CHOFU</name>
<reference evidence="1 2" key="1">
    <citation type="journal article" date="2022" name="Genome Biol. Evol.">
        <title>The Spruce Budworm Genome: Reconstructing the Evolutionary History of Antifreeze Proteins.</title>
        <authorList>
            <person name="Beliveau C."/>
            <person name="Gagne P."/>
            <person name="Picq S."/>
            <person name="Vernygora O."/>
            <person name="Keeling C.I."/>
            <person name="Pinkney K."/>
            <person name="Doucet D."/>
            <person name="Wen F."/>
            <person name="Johnston J.S."/>
            <person name="Maaroufi H."/>
            <person name="Boyle B."/>
            <person name="Laroche J."/>
            <person name="Dewar K."/>
            <person name="Juretic N."/>
            <person name="Blackburn G."/>
            <person name="Nisole A."/>
            <person name="Brunet B."/>
            <person name="Brandao M."/>
            <person name="Lumley L."/>
            <person name="Duan J."/>
            <person name="Quan G."/>
            <person name="Lucarotti C.J."/>
            <person name="Roe A.D."/>
            <person name="Sperling F.A.H."/>
            <person name="Levesque R.C."/>
            <person name="Cusson M."/>
        </authorList>
    </citation>
    <scope>NUCLEOTIDE SEQUENCE [LARGE SCALE GENOMIC DNA]</scope>
    <source>
        <strain evidence="1">Glfc:IPQL:Cfum</strain>
    </source>
</reference>
<dbReference type="Proteomes" id="UP001064048">
    <property type="component" value="Chromosome 10"/>
</dbReference>
<protein>
    <submittedName>
        <fullName evidence="1">Uncharacterized protein</fullName>
    </submittedName>
</protein>
<keyword evidence="2" id="KW-1185">Reference proteome</keyword>
<accession>A0ACC0JF51</accession>
<proteinExistence type="predicted"/>
<dbReference type="EMBL" id="CM046110">
    <property type="protein sequence ID" value="KAI8422722.1"/>
    <property type="molecule type" value="Genomic_DNA"/>
</dbReference>
<comment type="caution">
    <text evidence="1">The sequence shown here is derived from an EMBL/GenBank/DDBJ whole genome shotgun (WGS) entry which is preliminary data.</text>
</comment>